<accession>A0A016SW18</accession>
<comment type="caution">
    <text evidence="1">The sequence shown here is derived from an EMBL/GenBank/DDBJ whole genome shotgun (WGS) entry which is preliminary data.</text>
</comment>
<name>A0A016SW18_9BILA</name>
<evidence type="ECO:0000313" key="1">
    <source>
        <dbReference type="EMBL" id="EYB94720.1"/>
    </source>
</evidence>
<evidence type="ECO:0000313" key="2">
    <source>
        <dbReference type="Proteomes" id="UP000024635"/>
    </source>
</evidence>
<sequence>MVGGVPIRMTSSIFNIASILLIRSQQPTVTRAGDHLLPFTIDYSGENFPFQKRLSVSSLILQSVVPKEQLSSLHLISRLVTVIKLANKRLKTHEIGWLYYGCWL</sequence>
<dbReference type="AlphaFoldDB" id="A0A016SW18"/>
<keyword evidence="2" id="KW-1185">Reference proteome</keyword>
<gene>
    <name evidence="1" type="primary">Acey_s0168.g188</name>
    <name evidence="1" type="ORF">Y032_0168g188</name>
</gene>
<reference evidence="2" key="1">
    <citation type="journal article" date="2015" name="Nat. Genet.">
        <title>The genome and transcriptome of the zoonotic hookworm Ancylostoma ceylanicum identify infection-specific gene families.</title>
        <authorList>
            <person name="Schwarz E.M."/>
            <person name="Hu Y."/>
            <person name="Antoshechkin I."/>
            <person name="Miller M.M."/>
            <person name="Sternberg P.W."/>
            <person name="Aroian R.V."/>
        </authorList>
    </citation>
    <scope>NUCLEOTIDE SEQUENCE</scope>
    <source>
        <strain evidence="2">HY135</strain>
    </source>
</reference>
<dbReference type="EMBL" id="JARK01001504">
    <property type="protein sequence ID" value="EYB94720.1"/>
    <property type="molecule type" value="Genomic_DNA"/>
</dbReference>
<organism evidence="1 2">
    <name type="scientific">Ancylostoma ceylanicum</name>
    <dbReference type="NCBI Taxonomy" id="53326"/>
    <lineage>
        <taxon>Eukaryota</taxon>
        <taxon>Metazoa</taxon>
        <taxon>Ecdysozoa</taxon>
        <taxon>Nematoda</taxon>
        <taxon>Chromadorea</taxon>
        <taxon>Rhabditida</taxon>
        <taxon>Rhabditina</taxon>
        <taxon>Rhabditomorpha</taxon>
        <taxon>Strongyloidea</taxon>
        <taxon>Ancylostomatidae</taxon>
        <taxon>Ancylostomatinae</taxon>
        <taxon>Ancylostoma</taxon>
    </lineage>
</organism>
<dbReference type="Proteomes" id="UP000024635">
    <property type="component" value="Unassembled WGS sequence"/>
</dbReference>
<proteinExistence type="predicted"/>
<protein>
    <submittedName>
        <fullName evidence="1">Uncharacterized protein</fullName>
    </submittedName>
</protein>